<sequence length="69" mass="8075">MNAFSVRTQMAAVGNVDTTVAKVFLFKFFPQKNLRPFNDNYLFKLKYWPESGQQNYQISIFKPDWTSGC</sequence>
<proteinExistence type="predicted"/>
<gene>
    <name evidence="1" type="ORF">MENTE1834_LOCUS15335</name>
</gene>
<protein>
    <submittedName>
        <fullName evidence="1">Uncharacterized protein</fullName>
    </submittedName>
</protein>
<keyword evidence="2" id="KW-1185">Reference proteome</keyword>
<dbReference type="Proteomes" id="UP001497535">
    <property type="component" value="Unassembled WGS sequence"/>
</dbReference>
<dbReference type="EMBL" id="CAVMJV010000017">
    <property type="protein sequence ID" value="CAK5058075.1"/>
    <property type="molecule type" value="Genomic_DNA"/>
</dbReference>
<accession>A0ACB0YR77</accession>
<evidence type="ECO:0000313" key="2">
    <source>
        <dbReference type="Proteomes" id="UP001497535"/>
    </source>
</evidence>
<organism evidence="1 2">
    <name type="scientific">Meloidogyne enterolobii</name>
    <name type="common">Root-knot nematode worm</name>
    <name type="synonym">Meloidogyne mayaguensis</name>
    <dbReference type="NCBI Taxonomy" id="390850"/>
    <lineage>
        <taxon>Eukaryota</taxon>
        <taxon>Metazoa</taxon>
        <taxon>Ecdysozoa</taxon>
        <taxon>Nematoda</taxon>
        <taxon>Chromadorea</taxon>
        <taxon>Rhabditida</taxon>
        <taxon>Tylenchina</taxon>
        <taxon>Tylenchomorpha</taxon>
        <taxon>Tylenchoidea</taxon>
        <taxon>Meloidogynidae</taxon>
        <taxon>Meloidogyninae</taxon>
        <taxon>Meloidogyne</taxon>
    </lineage>
</organism>
<evidence type="ECO:0000313" key="1">
    <source>
        <dbReference type="EMBL" id="CAK5058075.1"/>
    </source>
</evidence>
<reference evidence="1" key="1">
    <citation type="submission" date="2023-11" db="EMBL/GenBank/DDBJ databases">
        <authorList>
            <person name="Poullet M."/>
        </authorList>
    </citation>
    <scope>NUCLEOTIDE SEQUENCE</scope>
    <source>
        <strain evidence="1">E1834</strain>
    </source>
</reference>
<name>A0ACB0YR77_MELEN</name>
<comment type="caution">
    <text evidence="1">The sequence shown here is derived from an EMBL/GenBank/DDBJ whole genome shotgun (WGS) entry which is preliminary data.</text>
</comment>